<accession>B9KZZ5</accession>
<keyword evidence="2" id="KW-1185">Reference proteome</keyword>
<evidence type="ECO:0000313" key="1">
    <source>
        <dbReference type="EMBL" id="ACM05369.1"/>
    </source>
</evidence>
<dbReference type="KEGG" id="tro:trd_0992"/>
<dbReference type="Proteomes" id="UP000000447">
    <property type="component" value="Chromosome"/>
</dbReference>
<organism evidence="1 2">
    <name type="scientific">Thermomicrobium roseum (strain ATCC 27502 / DSM 5159 / P-2)</name>
    <dbReference type="NCBI Taxonomy" id="309801"/>
    <lineage>
        <taxon>Bacteria</taxon>
        <taxon>Pseudomonadati</taxon>
        <taxon>Thermomicrobiota</taxon>
        <taxon>Thermomicrobia</taxon>
        <taxon>Thermomicrobiales</taxon>
        <taxon>Thermomicrobiaceae</taxon>
        <taxon>Thermomicrobium</taxon>
    </lineage>
</organism>
<sequence>MCSGTGGVESGEFLLFRLFRRRSIARSTGGGVSIHRYDAPAA</sequence>
<reference evidence="1 2" key="1">
    <citation type="journal article" date="2009" name="PLoS ONE">
        <title>Complete genome sequence of the aerobic CO-oxidizing thermophile Thermomicrobium roseum.</title>
        <authorList>
            <person name="Wu D."/>
            <person name="Raymond J."/>
            <person name="Wu M."/>
            <person name="Chatterji S."/>
            <person name="Ren Q."/>
            <person name="Graham J.E."/>
            <person name="Bryant D.A."/>
            <person name="Robb F."/>
            <person name="Colman A."/>
            <person name="Tallon L.J."/>
            <person name="Badger J.H."/>
            <person name="Madupu R."/>
            <person name="Ward N.L."/>
            <person name="Eisen J.A."/>
        </authorList>
    </citation>
    <scope>NUCLEOTIDE SEQUENCE [LARGE SCALE GENOMIC DNA]</scope>
    <source>
        <strain evidence="2">ATCC 27502 / DSM 5159 / P-2</strain>
    </source>
</reference>
<name>B9KZZ5_THERP</name>
<protein>
    <submittedName>
        <fullName evidence="1">Uncharacterized protein</fullName>
    </submittedName>
</protein>
<dbReference type="HOGENOM" id="CLU_3259108_0_0_0"/>
<gene>
    <name evidence="1" type="ordered locus">trd_0992</name>
</gene>
<dbReference type="EMBL" id="CP001275">
    <property type="protein sequence ID" value="ACM05369.1"/>
    <property type="molecule type" value="Genomic_DNA"/>
</dbReference>
<evidence type="ECO:0000313" key="2">
    <source>
        <dbReference type="Proteomes" id="UP000000447"/>
    </source>
</evidence>
<proteinExistence type="predicted"/>
<dbReference type="AlphaFoldDB" id="B9KZZ5"/>